<comment type="similarity">
    <text evidence="10 11">Belongs to the YjjX NTPase family.</text>
</comment>
<feature type="binding site" evidence="11">
    <location>
        <position position="68"/>
    </location>
    <ligand>
        <name>Mg(2+)</name>
        <dbReference type="ChEBI" id="CHEBI:18420"/>
    </ligand>
</feature>
<evidence type="ECO:0000256" key="3">
    <source>
        <dbReference type="ARBA" id="ARBA00022741"/>
    </source>
</evidence>
<evidence type="ECO:0000256" key="4">
    <source>
        <dbReference type="ARBA" id="ARBA00022801"/>
    </source>
</evidence>
<dbReference type="STRING" id="980251.GCA_001642875_03715"/>
<dbReference type="OrthoDB" id="164951at2"/>
<evidence type="ECO:0000256" key="8">
    <source>
        <dbReference type="ARBA" id="ARBA00048174"/>
    </source>
</evidence>
<evidence type="ECO:0000256" key="6">
    <source>
        <dbReference type="ARBA" id="ARBA00023080"/>
    </source>
</evidence>
<feature type="binding site" evidence="11">
    <location>
        <position position="39"/>
    </location>
    <ligand>
        <name>Mg(2+)</name>
        <dbReference type="ChEBI" id="CHEBI:18420"/>
    </ligand>
</feature>
<protein>
    <recommendedName>
        <fullName evidence="11">Probable inosine/xanthosine triphosphatase</fullName>
        <shortName evidence="11">ITPase/XTPase</shortName>
        <ecNumber evidence="11">3.6.1.73</ecNumber>
    </recommendedName>
    <alternativeName>
        <fullName evidence="11">Non-canonical purine NTP phosphatase</fullName>
    </alternativeName>
    <alternativeName>
        <fullName evidence="11">Non-standard purine NTP phosphatase</fullName>
    </alternativeName>
    <alternativeName>
        <fullName evidence="11">Nucleoside-triphosphate phosphatase</fullName>
        <shortName evidence="11">NTPase</shortName>
    </alternativeName>
</protein>
<keyword evidence="14" id="KW-1185">Reference proteome</keyword>
<dbReference type="Proteomes" id="UP000322214">
    <property type="component" value="Chromosome"/>
</dbReference>
<dbReference type="InterPro" id="IPR026533">
    <property type="entry name" value="NTPase/PRRC1"/>
</dbReference>
<dbReference type="PANTHER" id="PTHR34699:SF2">
    <property type="entry name" value="NON-CANONICAL PURINE NTP PHOSPHATASE_PRRC1 DOMAIN-CONTAINING PROTEIN"/>
    <property type="match status" value="1"/>
</dbReference>
<dbReference type="FunFam" id="3.90.950.10:FF:000002">
    <property type="entry name" value="Inosine/xanthosine triphosphatase"/>
    <property type="match status" value="1"/>
</dbReference>
<dbReference type="Gene3D" id="3.90.950.10">
    <property type="match status" value="1"/>
</dbReference>
<dbReference type="InterPro" id="IPR029001">
    <property type="entry name" value="ITPase-like_fam"/>
</dbReference>
<comment type="function">
    <text evidence="11">Phosphatase that hydrolyzes non-canonical purine nucleotides such as XTP and ITP to their respective diphosphate derivatives. Probably excludes non-canonical purines from DNA/RNA precursor pool, thus preventing their incorporation into DNA/RNA and avoiding chromosomal lesions.</text>
</comment>
<evidence type="ECO:0000256" key="7">
    <source>
        <dbReference type="ARBA" id="ARBA00023211"/>
    </source>
</evidence>
<comment type="cofactor">
    <cofactor evidence="1">
        <name>Mn(2+)</name>
        <dbReference type="ChEBI" id="CHEBI:29035"/>
    </cofactor>
</comment>
<gene>
    <name evidence="13" type="ORF">MFFC18_00460</name>
</gene>
<keyword evidence="7 11" id="KW-0464">Manganese</keyword>
<dbReference type="AlphaFoldDB" id="A0A5B9P3Z4"/>
<sequence length="180" mass="18852">MSESVSVAVGSLNPVKINAVRGAFVRQWPDASVVGAEVDTGVSEMPMSDEECLAGARNRAKLAREANDSDFGVGLEGGVNLEATGLMLLGWVVIIHRDGTESVSCTSKIPLPKMLADRILAGEELGPVMDDVLKVTGTAKKGGASGALTAGLVMRQDKFEMAVAYGLAPFVAPQFYQPDN</sequence>
<comment type="subunit">
    <text evidence="11">Homodimer.</text>
</comment>
<dbReference type="InterPro" id="IPR002786">
    <property type="entry name" value="Non_canon_purine_NTPase"/>
</dbReference>
<dbReference type="GO" id="GO:0103023">
    <property type="term" value="F:ITPase activity"/>
    <property type="evidence" value="ECO:0007669"/>
    <property type="project" value="UniProtKB-EC"/>
</dbReference>
<evidence type="ECO:0000256" key="5">
    <source>
        <dbReference type="ARBA" id="ARBA00022842"/>
    </source>
</evidence>
<organism evidence="13 14">
    <name type="scientific">Mariniblastus fucicola</name>
    <dbReference type="NCBI Taxonomy" id="980251"/>
    <lineage>
        <taxon>Bacteria</taxon>
        <taxon>Pseudomonadati</taxon>
        <taxon>Planctomycetota</taxon>
        <taxon>Planctomycetia</taxon>
        <taxon>Pirellulales</taxon>
        <taxon>Pirellulaceae</taxon>
        <taxon>Mariniblastus</taxon>
    </lineage>
</organism>
<keyword evidence="2 11" id="KW-0479">Metal-binding</keyword>
<dbReference type="InterPro" id="IPR050299">
    <property type="entry name" value="YjjX_NTPase"/>
</dbReference>
<keyword evidence="5 11" id="KW-0460">Magnesium</keyword>
<dbReference type="NCBIfam" id="TIGR00258">
    <property type="entry name" value="inosine/xanthosine triphosphatase"/>
    <property type="match status" value="1"/>
</dbReference>
<proteinExistence type="inferred from homology"/>
<keyword evidence="4 11" id="KW-0378">Hydrolase</keyword>
<evidence type="ECO:0000259" key="12">
    <source>
        <dbReference type="Pfam" id="PF01931"/>
    </source>
</evidence>
<evidence type="ECO:0000256" key="10">
    <source>
        <dbReference type="ARBA" id="ARBA00060855"/>
    </source>
</evidence>
<evidence type="ECO:0000313" key="14">
    <source>
        <dbReference type="Proteomes" id="UP000322214"/>
    </source>
</evidence>
<feature type="domain" description="Non-canonical purine NTP phosphatase/PRRC1" evidence="12">
    <location>
        <begin position="10"/>
        <end position="171"/>
    </location>
</feature>
<evidence type="ECO:0000256" key="11">
    <source>
        <dbReference type="HAMAP-Rule" id="MF_00648"/>
    </source>
</evidence>
<comment type="catalytic activity">
    <reaction evidence="9 11">
        <text>XTP + H2O = XDP + phosphate + H(+)</text>
        <dbReference type="Rhea" id="RHEA:28406"/>
        <dbReference type="ChEBI" id="CHEBI:15377"/>
        <dbReference type="ChEBI" id="CHEBI:15378"/>
        <dbReference type="ChEBI" id="CHEBI:43474"/>
        <dbReference type="ChEBI" id="CHEBI:59884"/>
        <dbReference type="ChEBI" id="CHEBI:61314"/>
        <dbReference type="EC" id="3.6.1.73"/>
    </reaction>
</comment>
<dbReference type="Pfam" id="PF01931">
    <property type="entry name" value="NTPase_I-T"/>
    <property type="match status" value="1"/>
</dbReference>
<reference evidence="13 14" key="1">
    <citation type="submission" date="2019-08" db="EMBL/GenBank/DDBJ databases">
        <title>Deep-cultivation of Planctomycetes and their phenomic and genomic characterization uncovers novel biology.</title>
        <authorList>
            <person name="Wiegand S."/>
            <person name="Jogler M."/>
            <person name="Boedeker C."/>
            <person name="Pinto D."/>
            <person name="Vollmers J."/>
            <person name="Rivas-Marin E."/>
            <person name="Kohn T."/>
            <person name="Peeters S.H."/>
            <person name="Heuer A."/>
            <person name="Rast P."/>
            <person name="Oberbeckmann S."/>
            <person name="Bunk B."/>
            <person name="Jeske O."/>
            <person name="Meyerdierks A."/>
            <person name="Storesund J.E."/>
            <person name="Kallscheuer N."/>
            <person name="Luecker S."/>
            <person name="Lage O.M."/>
            <person name="Pohl T."/>
            <person name="Merkel B.J."/>
            <person name="Hornburger P."/>
            <person name="Mueller R.-W."/>
            <person name="Bruemmer F."/>
            <person name="Labrenz M."/>
            <person name="Spormann A.M."/>
            <person name="Op den Camp H."/>
            <person name="Overmann J."/>
            <person name="Amann R."/>
            <person name="Jetten M.S.M."/>
            <person name="Mascher T."/>
            <person name="Medema M.H."/>
            <person name="Devos D.P."/>
            <person name="Kaster A.-K."/>
            <person name="Ovreas L."/>
            <person name="Rohde M."/>
            <person name="Galperin M.Y."/>
            <person name="Jogler C."/>
        </authorList>
    </citation>
    <scope>NUCLEOTIDE SEQUENCE [LARGE SCALE GENOMIC DNA]</scope>
    <source>
        <strain evidence="13 14">FC18</strain>
    </source>
</reference>
<dbReference type="KEGG" id="mff:MFFC18_00460"/>
<evidence type="ECO:0000313" key="13">
    <source>
        <dbReference type="EMBL" id="QEG20199.1"/>
    </source>
</evidence>
<comment type="caution">
    <text evidence="11">Lacks conserved residue(s) required for the propagation of feature annotation.</text>
</comment>
<keyword evidence="6 11" id="KW-0546">Nucleotide metabolism</keyword>
<accession>A0A5B9P3Z4</accession>
<dbReference type="SUPFAM" id="SSF52972">
    <property type="entry name" value="ITPase-like"/>
    <property type="match status" value="1"/>
</dbReference>
<dbReference type="EC" id="3.6.1.73" evidence="11"/>
<evidence type="ECO:0000256" key="2">
    <source>
        <dbReference type="ARBA" id="ARBA00022723"/>
    </source>
</evidence>
<dbReference type="RefSeq" id="WP_075085730.1">
    <property type="nucleotide sequence ID" value="NZ_CP042912.1"/>
</dbReference>
<comment type="cofactor">
    <cofactor evidence="11">
        <name>Mg(2+)</name>
        <dbReference type="ChEBI" id="CHEBI:18420"/>
    </cofactor>
    <cofactor evidence="11">
        <name>Mn(2+)</name>
        <dbReference type="ChEBI" id="CHEBI:29035"/>
    </cofactor>
    <text evidence="11">Binds 1 divalent metal cation per subunit; can use either Mg(2+) or Mn(2+).</text>
</comment>
<dbReference type="EMBL" id="CP042912">
    <property type="protein sequence ID" value="QEG20199.1"/>
    <property type="molecule type" value="Genomic_DNA"/>
</dbReference>
<dbReference type="HAMAP" id="MF_00648">
    <property type="entry name" value="Non_canon_purine_NTPase_YjjX"/>
    <property type="match status" value="1"/>
</dbReference>
<evidence type="ECO:0000256" key="9">
    <source>
        <dbReference type="ARBA" id="ARBA00048781"/>
    </source>
</evidence>
<evidence type="ECO:0000256" key="1">
    <source>
        <dbReference type="ARBA" id="ARBA00001936"/>
    </source>
</evidence>
<dbReference type="PANTHER" id="PTHR34699">
    <property type="match status" value="1"/>
</dbReference>
<dbReference type="GO" id="GO:0046872">
    <property type="term" value="F:metal ion binding"/>
    <property type="evidence" value="ECO:0007669"/>
    <property type="project" value="UniProtKB-KW"/>
</dbReference>
<comment type="catalytic activity">
    <reaction evidence="8 11">
        <text>ITP + H2O = IDP + phosphate + H(+)</text>
        <dbReference type="Rhea" id="RHEA:28330"/>
        <dbReference type="ChEBI" id="CHEBI:15377"/>
        <dbReference type="ChEBI" id="CHEBI:15378"/>
        <dbReference type="ChEBI" id="CHEBI:43474"/>
        <dbReference type="ChEBI" id="CHEBI:58280"/>
        <dbReference type="ChEBI" id="CHEBI:61402"/>
        <dbReference type="EC" id="3.6.1.73"/>
    </reaction>
</comment>
<name>A0A5B9P3Z4_9BACT</name>
<keyword evidence="3 11" id="KW-0547">Nucleotide-binding</keyword>
<dbReference type="GO" id="GO:0000166">
    <property type="term" value="F:nucleotide binding"/>
    <property type="evidence" value="ECO:0007669"/>
    <property type="project" value="UniProtKB-KW"/>
</dbReference>
<dbReference type="GO" id="GO:0009117">
    <property type="term" value="P:nucleotide metabolic process"/>
    <property type="evidence" value="ECO:0007669"/>
    <property type="project" value="UniProtKB-KW"/>
</dbReference>
<dbReference type="GO" id="GO:0006772">
    <property type="term" value="P:thiamine metabolic process"/>
    <property type="evidence" value="ECO:0007669"/>
    <property type="project" value="TreeGrafter"/>
</dbReference>